<evidence type="ECO:0000256" key="4">
    <source>
        <dbReference type="ARBA" id="ARBA00022525"/>
    </source>
</evidence>
<feature type="compositionally biased region" description="Basic and acidic residues" evidence="11">
    <location>
        <begin position="200"/>
        <end position="210"/>
    </location>
</feature>
<dbReference type="InterPro" id="IPR002557">
    <property type="entry name" value="Chitin-bd_dom"/>
</dbReference>
<dbReference type="SMART" id="SM00494">
    <property type="entry name" value="ChtBD2"/>
    <property type="match status" value="4"/>
</dbReference>
<evidence type="ECO:0000256" key="9">
    <source>
        <dbReference type="ARBA" id="ARBA00023157"/>
    </source>
</evidence>
<keyword evidence="9" id="KW-1015">Disulfide bond</keyword>
<sequence length="665" mass="72495">MIVSSSIFLLLASTALASAEGKKVAIEVSCGPDSPIYGNKGDCIHFYQCSGDVLYQFTCPDNQAFDPIHLTCTWPNSVEGCEHVDGIGAEETYCKGNNVPIKPFLKPGTCDVYYECLGGKIYETRCVSGLCFNPETYQCDWPQDVAPCVPGTTQLPPIYATTTNSPDVISETDELPSHDGHVTTTIKAQTPGNNKTQSPEYKEDTSKPSCKDINGNPITTGKFAKPGECDTFYQCVDEILTETSCPEGLNFNPETLTCDLAENVDCELTVITMTSSDGKSTTAENKPSPVTSTRKVPETRATKIPPKTTIFTPPQTTTNTTIVTPTTEKQGDTFVGFVVHDTGSMSNEIIAVKEWIRNCVDGRYDQCATEPSGGWVITSFNDPDTKTVVGPTTNINDVINFIDHLSADEGGDCPEYSMTGIKSVGDVIPTDNGGCKVYFFTDAIAKDSRYADDVHQVYLKKKCVFIPMLTGCCGTCADPCISTQPEYCINFVTDGRDTSKRKRRDATSYSTSSDESIYYQLASNTGGRIYLTDKPSSPVDFLEFLEDEVTLGFCPTDLIAGPLSLGYTNEEHCNISGSCWDRSVSKCYCMSATEPCPHYEILAKTECPKTGQVLLPVPNDCSSYYHCNEGVKWERPCAERTVFDPKVGVCNHPWKVTGKCGTPIA</sequence>
<feature type="domain" description="Chitin-binding type-2" evidence="13">
    <location>
        <begin position="604"/>
        <end position="662"/>
    </location>
</feature>
<keyword evidence="4" id="KW-0964">Secreted</keyword>
<comment type="subcellular location">
    <subcellularLocation>
        <location evidence="2">Secreted</location>
    </subcellularLocation>
</comment>
<dbReference type="InterPro" id="IPR036465">
    <property type="entry name" value="vWFA_dom_sf"/>
</dbReference>
<dbReference type="PANTHER" id="PTHR23301">
    <property type="entry name" value="CHITIN BINDING PERITROPHIN-A"/>
    <property type="match status" value="1"/>
</dbReference>
<dbReference type="Pfam" id="PF25106">
    <property type="entry name" value="VWA_4"/>
    <property type="match status" value="1"/>
</dbReference>
<keyword evidence="5" id="KW-0147">Chitin-binding</keyword>
<name>A0ABP0H5N7_CLALP</name>
<evidence type="ECO:0000313" key="14">
    <source>
        <dbReference type="EMBL" id="CAK8698566.1"/>
    </source>
</evidence>
<keyword evidence="7" id="KW-0677">Repeat</keyword>
<protein>
    <recommendedName>
        <fullName evidence="3">chitinase</fullName>
        <ecNumber evidence="3">3.2.1.14</ecNumber>
    </recommendedName>
</protein>
<evidence type="ECO:0000256" key="6">
    <source>
        <dbReference type="ARBA" id="ARBA00022729"/>
    </source>
</evidence>
<dbReference type="Proteomes" id="UP001642483">
    <property type="component" value="Unassembled WGS sequence"/>
</dbReference>
<feature type="compositionally biased region" description="Polar residues" evidence="11">
    <location>
        <begin position="182"/>
        <end position="199"/>
    </location>
</feature>
<dbReference type="PANTHER" id="PTHR23301:SF0">
    <property type="entry name" value="CHITIN-BINDING TYPE-2 DOMAIN-CONTAINING PROTEIN-RELATED"/>
    <property type="match status" value="1"/>
</dbReference>
<dbReference type="Gene3D" id="2.170.140.10">
    <property type="entry name" value="Chitin binding domain"/>
    <property type="match status" value="4"/>
</dbReference>
<keyword evidence="8" id="KW-0119">Carbohydrate metabolism</keyword>
<evidence type="ECO:0000256" key="5">
    <source>
        <dbReference type="ARBA" id="ARBA00022669"/>
    </source>
</evidence>
<dbReference type="InterPro" id="IPR036508">
    <property type="entry name" value="Chitin-bd_dom_sf"/>
</dbReference>
<organism evidence="14 15">
    <name type="scientific">Clavelina lepadiformis</name>
    <name type="common">Light-bulb sea squirt</name>
    <name type="synonym">Ascidia lepadiformis</name>
    <dbReference type="NCBI Taxonomy" id="159417"/>
    <lineage>
        <taxon>Eukaryota</taxon>
        <taxon>Metazoa</taxon>
        <taxon>Chordata</taxon>
        <taxon>Tunicata</taxon>
        <taxon>Ascidiacea</taxon>
        <taxon>Aplousobranchia</taxon>
        <taxon>Clavelinidae</taxon>
        <taxon>Clavelina</taxon>
    </lineage>
</organism>
<feature type="region of interest" description="Disordered" evidence="11">
    <location>
        <begin position="276"/>
        <end position="298"/>
    </location>
</feature>
<keyword evidence="15" id="KW-1185">Reference proteome</keyword>
<evidence type="ECO:0000259" key="13">
    <source>
        <dbReference type="PROSITE" id="PS50940"/>
    </source>
</evidence>
<feature type="domain" description="Chitin-binding type-2" evidence="13">
    <location>
        <begin position="27"/>
        <end position="83"/>
    </location>
</feature>
<comment type="catalytic activity">
    <reaction evidence="1">
        <text>Random endo-hydrolysis of N-acetyl-beta-D-glucosaminide (1-&gt;4)-beta-linkages in chitin and chitodextrins.</text>
        <dbReference type="EC" id="3.2.1.14"/>
    </reaction>
</comment>
<evidence type="ECO:0000256" key="1">
    <source>
        <dbReference type="ARBA" id="ARBA00000822"/>
    </source>
</evidence>
<comment type="caution">
    <text evidence="14">The sequence shown here is derived from an EMBL/GenBank/DDBJ whole genome shotgun (WGS) entry which is preliminary data.</text>
</comment>
<dbReference type="EMBL" id="CAWYQH010000174">
    <property type="protein sequence ID" value="CAK8698566.1"/>
    <property type="molecule type" value="Genomic_DNA"/>
</dbReference>
<feature type="chain" id="PRO_5045515940" description="chitinase" evidence="12">
    <location>
        <begin position="22"/>
        <end position="665"/>
    </location>
</feature>
<feature type="domain" description="Chitin-binding type-2" evidence="13">
    <location>
        <begin position="207"/>
        <end position="268"/>
    </location>
</feature>
<dbReference type="PROSITE" id="PS50940">
    <property type="entry name" value="CHIT_BIND_II"/>
    <property type="match status" value="4"/>
</dbReference>
<evidence type="ECO:0000256" key="11">
    <source>
        <dbReference type="SAM" id="MobiDB-lite"/>
    </source>
</evidence>
<evidence type="ECO:0000313" key="15">
    <source>
        <dbReference type="Proteomes" id="UP001642483"/>
    </source>
</evidence>
<keyword evidence="8" id="KW-0146">Chitin degradation</keyword>
<gene>
    <name evidence="14" type="ORF">CVLEPA_LOCUS31998</name>
</gene>
<accession>A0ABP0H5N7</accession>
<dbReference type="SUPFAM" id="SSF53300">
    <property type="entry name" value="vWA-like"/>
    <property type="match status" value="1"/>
</dbReference>
<dbReference type="EC" id="3.2.1.14" evidence="3"/>
<dbReference type="InterPro" id="IPR051940">
    <property type="entry name" value="Chitin_bind-dev_reg"/>
</dbReference>
<dbReference type="InterPro" id="IPR056861">
    <property type="entry name" value="HMCN1-like_VWA"/>
</dbReference>
<evidence type="ECO:0000256" key="3">
    <source>
        <dbReference type="ARBA" id="ARBA00012729"/>
    </source>
</evidence>
<reference evidence="14 15" key="1">
    <citation type="submission" date="2024-02" db="EMBL/GenBank/DDBJ databases">
        <authorList>
            <person name="Daric V."/>
            <person name="Darras S."/>
        </authorList>
    </citation>
    <scope>NUCLEOTIDE SEQUENCE [LARGE SCALE GENOMIC DNA]</scope>
</reference>
<feature type="compositionally biased region" description="Polar residues" evidence="11">
    <location>
        <begin position="276"/>
        <end position="294"/>
    </location>
</feature>
<evidence type="ECO:0000256" key="8">
    <source>
        <dbReference type="ARBA" id="ARBA00023024"/>
    </source>
</evidence>
<keyword evidence="10" id="KW-0325">Glycoprotein</keyword>
<keyword evidence="6 12" id="KW-0732">Signal</keyword>
<keyword evidence="8" id="KW-0624">Polysaccharide degradation</keyword>
<proteinExistence type="predicted"/>
<evidence type="ECO:0000256" key="7">
    <source>
        <dbReference type="ARBA" id="ARBA00022737"/>
    </source>
</evidence>
<feature type="signal peptide" evidence="12">
    <location>
        <begin position="1"/>
        <end position="21"/>
    </location>
</feature>
<dbReference type="Gene3D" id="3.40.50.410">
    <property type="entry name" value="von Willebrand factor, type A domain"/>
    <property type="match status" value="1"/>
</dbReference>
<evidence type="ECO:0000256" key="2">
    <source>
        <dbReference type="ARBA" id="ARBA00004613"/>
    </source>
</evidence>
<feature type="domain" description="Chitin-binding type-2" evidence="13">
    <location>
        <begin position="91"/>
        <end position="150"/>
    </location>
</feature>
<dbReference type="SUPFAM" id="SSF57625">
    <property type="entry name" value="Invertebrate chitin-binding proteins"/>
    <property type="match status" value="4"/>
</dbReference>
<feature type="region of interest" description="Disordered" evidence="11">
    <location>
        <begin position="175"/>
        <end position="213"/>
    </location>
</feature>
<evidence type="ECO:0000256" key="12">
    <source>
        <dbReference type="SAM" id="SignalP"/>
    </source>
</evidence>
<dbReference type="Pfam" id="PF01607">
    <property type="entry name" value="CBM_14"/>
    <property type="match status" value="4"/>
</dbReference>
<evidence type="ECO:0000256" key="10">
    <source>
        <dbReference type="ARBA" id="ARBA00023180"/>
    </source>
</evidence>